<protein>
    <submittedName>
        <fullName evidence="1">Uncharacterized protein</fullName>
    </submittedName>
</protein>
<feature type="non-terminal residue" evidence="1">
    <location>
        <position position="30"/>
    </location>
</feature>
<reference evidence="1" key="1">
    <citation type="submission" date="2013-02" db="EMBL/GenBank/DDBJ databases">
        <title>Comparative genomics of Borrelia species.</title>
        <authorList>
            <person name="Schwan T.G."/>
            <person name="Raffel S.J."/>
            <person name="Porcella S.F."/>
        </authorList>
    </citation>
    <scope>NUCLEOTIDE SEQUENCE</scope>
    <source>
        <strain evidence="1">FR64b</strain>
        <plasmid evidence="1">unnamed</plasmid>
    </source>
</reference>
<dbReference type="EMBL" id="CP004259">
    <property type="protein sequence ID" value="AHH06047.1"/>
    <property type="molecule type" value="Genomic_DNA"/>
</dbReference>
<dbReference type="HOGENOM" id="CLU_3407298_0_0_12"/>
<accession>W5SGK9</accession>
<keyword evidence="1" id="KW-0614">Plasmid</keyword>
<gene>
    <name evidence="1" type="ORF">BOM_1504</name>
</gene>
<dbReference type="AlphaFoldDB" id="W5SGK9"/>
<sequence>MIGLVTQSVSSWMSFESFFSLMFEDSIRDT</sequence>
<geneLocation type="plasmid" evidence="1">
    <name>unnamed</name>
</geneLocation>
<name>W5SGK9_9SPIR</name>
<proteinExistence type="predicted"/>
<evidence type="ECO:0000313" key="1">
    <source>
        <dbReference type="EMBL" id="AHH06047.1"/>
    </source>
</evidence>
<organism evidence="1">
    <name type="scientific">Borrelia miyamotoi FR64b</name>
    <dbReference type="NCBI Taxonomy" id="1292392"/>
    <lineage>
        <taxon>Bacteria</taxon>
        <taxon>Pseudomonadati</taxon>
        <taxon>Spirochaetota</taxon>
        <taxon>Spirochaetia</taxon>
        <taxon>Spirochaetales</taxon>
        <taxon>Borreliaceae</taxon>
        <taxon>Borrelia</taxon>
    </lineage>
</organism>